<comment type="caution">
    <text evidence="2">The sequence shown here is derived from an EMBL/GenBank/DDBJ whole genome shotgun (WGS) entry which is preliminary data.</text>
</comment>
<evidence type="ECO:0000313" key="2">
    <source>
        <dbReference type="EMBL" id="MCA9726687.1"/>
    </source>
</evidence>
<reference evidence="2" key="1">
    <citation type="submission" date="2020-04" db="EMBL/GenBank/DDBJ databases">
        <authorList>
            <person name="Zhang T."/>
        </authorList>
    </citation>
    <scope>NUCLEOTIDE SEQUENCE</scope>
    <source>
        <strain evidence="2">HKST-UBA01</strain>
    </source>
</reference>
<gene>
    <name evidence="2" type="ORF">KC729_03325</name>
</gene>
<dbReference type="EMBL" id="JAGQHR010000056">
    <property type="protein sequence ID" value="MCA9726687.1"/>
    <property type="molecule type" value="Genomic_DNA"/>
</dbReference>
<feature type="transmembrane region" description="Helical" evidence="1">
    <location>
        <begin position="100"/>
        <end position="121"/>
    </location>
</feature>
<sequence>MPWLKWIVFALAVVVAGWLAFDGAHAFATGDYVTPKAGTHAGQLGPWSKVVGAVGIEPRSTLMKSVHLGLGLVWLGTALCFVLGLPWARAAMLACAVAGLWYLPFGTFCGIVQIVLLGLLLSRFR</sequence>
<proteinExistence type="predicted"/>
<accession>A0A956RNS2</accession>
<keyword evidence="1" id="KW-0472">Membrane</keyword>
<keyword evidence="1" id="KW-1133">Transmembrane helix</keyword>
<organism evidence="2 3">
    <name type="scientific">Eiseniibacteriota bacterium</name>
    <dbReference type="NCBI Taxonomy" id="2212470"/>
    <lineage>
        <taxon>Bacteria</taxon>
        <taxon>Candidatus Eiseniibacteriota</taxon>
    </lineage>
</organism>
<reference evidence="2" key="2">
    <citation type="journal article" date="2021" name="Microbiome">
        <title>Successional dynamics and alternative stable states in a saline activated sludge microbial community over 9 years.</title>
        <authorList>
            <person name="Wang Y."/>
            <person name="Ye J."/>
            <person name="Ju F."/>
            <person name="Liu L."/>
            <person name="Boyd J.A."/>
            <person name="Deng Y."/>
            <person name="Parks D.H."/>
            <person name="Jiang X."/>
            <person name="Yin X."/>
            <person name="Woodcroft B.J."/>
            <person name="Tyson G.W."/>
            <person name="Hugenholtz P."/>
            <person name="Polz M.F."/>
            <person name="Zhang T."/>
        </authorList>
    </citation>
    <scope>NUCLEOTIDE SEQUENCE</scope>
    <source>
        <strain evidence="2">HKST-UBA01</strain>
    </source>
</reference>
<name>A0A956RNS2_UNCEI</name>
<evidence type="ECO:0000313" key="3">
    <source>
        <dbReference type="Proteomes" id="UP000697710"/>
    </source>
</evidence>
<evidence type="ECO:0000256" key="1">
    <source>
        <dbReference type="SAM" id="Phobius"/>
    </source>
</evidence>
<dbReference type="AlphaFoldDB" id="A0A956RNS2"/>
<protein>
    <submittedName>
        <fullName evidence="2">Uncharacterized protein</fullName>
    </submittedName>
</protein>
<keyword evidence="1" id="KW-0812">Transmembrane</keyword>
<feature type="transmembrane region" description="Helical" evidence="1">
    <location>
        <begin position="68"/>
        <end position="88"/>
    </location>
</feature>
<dbReference type="Proteomes" id="UP000697710">
    <property type="component" value="Unassembled WGS sequence"/>
</dbReference>